<protein>
    <submittedName>
        <fullName evidence="1">Uncharacterized protein</fullName>
    </submittedName>
</protein>
<keyword evidence="2" id="KW-1185">Reference proteome</keyword>
<sequence length="67" mass="7759">MFFYFICIDNYFLKKVGDKWHKKNGIGVEPLISFIYLEKSKQIKTNGFLVRNVTIGLVGNAFQEALI</sequence>
<evidence type="ECO:0000313" key="1">
    <source>
        <dbReference type="EMBL" id="RNA33187.1"/>
    </source>
</evidence>
<dbReference type="Proteomes" id="UP000276133">
    <property type="component" value="Unassembled WGS sequence"/>
</dbReference>
<comment type="caution">
    <text evidence="1">The sequence shown here is derived from an EMBL/GenBank/DDBJ whole genome shotgun (WGS) entry which is preliminary data.</text>
</comment>
<gene>
    <name evidence="1" type="ORF">BpHYR1_052008</name>
</gene>
<name>A0A3M7SC12_BRAPC</name>
<organism evidence="1 2">
    <name type="scientific">Brachionus plicatilis</name>
    <name type="common">Marine rotifer</name>
    <name type="synonym">Brachionus muelleri</name>
    <dbReference type="NCBI Taxonomy" id="10195"/>
    <lineage>
        <taxon>Eukaryota</taxon>
        <taxon>Metazoa</taxon>
        <taxon>Spiralia</taxon>
        <taxon>Gnathifera</taxon>
        <taxon>Rotifera</taxon>
        <taxon>Eurotatoria</taxon>
        <taxon>Monogononta</taxon>
        <taxon>Pseudotrocha</taxon>
        <taxon>Ploima</taxon>
        <taxon>Brachionidae</taxon>
        <taxon>Brachionus</taxon>
    </lineage>
</organism>
<dbReference type="AlphaFoldDB" id="A0A3M7SC12"/>
<reference evidence="1 2" key="1">
    <citation type="journal article" date="2018" name="Sci. Rep.">
        <title>Genomic signatures of local adaptation to the degree of environmental predictability in rotifers.</title>
        <authorList>
            <person name="Franch-Gras L."/>
            <person name="Hahn C."/>
            <person name="Garcia-Roger E.M."/>
            <person name="Carmona M.J."/>
            <person name="Serra M."/>
            <person name="Gomez A."/>
        </authorList>
    </citation>
    <scope>NUCLEOTIDE SEQUENCE [LARGE SCALE GENOMIC DNA]</scope>
    <source>
        <strain evidence="1">HYR1</strain>
    </source>
</reference>
<proteinExistence type="predicted"/>
<accession>A0A3M7SC12</accession>
<evidence type="ECO:0000313" key="2">
    <source>
        <dbReference type="Proteomes" id="UP000276133"/>
    </source>
</evidence>
<dbReference type="EMBL" id="REGN01001671">
    <property type="protein sequence ID" value="RNA33187.1"/>
    <property type="molecule type" value="Genomic_DNA"/>
</dbReference>